<comment type="caution">
    <text evidence="1">The sequence shown here is derived from an EMBL/GenBank/DDBJ whole genome shotgun (WGS) entry which is preliminary data.</text>
</comment>
<reference evidence="1" key="1">
    <citation type="submission" date="2023-11" db="EMBL/GenBank/DDBJ databases">
        <authorList>
            <person name="De Vega J J."/>
            <person name="De Vega J J."/>
        </authorList>
    </citation>
    <scope>NUCLEOTIDE SEQUENCE</scope>
</reference>
<gene>
    <name evidence="1" type="ORF">MYCIT1_LOCUS8128</name>
</gene>
<dbReference type="Proteomes" id="UP001295794">
    <property type="component" value="Unassembled WGS sequence"/>
</dbReference>
<organism evidence="1 2">
    <name type="scientific">Mycena citricolor</name>
    <dbReference type="NCBI Taxonomy" id="2018698"/>
    <lineage>
        <taxon>Eukaryota</taxon>
        <taxon>Fungi</taxon>
        <taxon>Dikarya</taxon>
        <taxon>Basidiomycota</taxon>
        <taxon>Agaricomycotina</taxon>
        <taxon>Agaricomycetes</taxon>
        <taxon>Agaricomycetidae</taxon>
        <taxon>Agaricales</taxon>
        <taxon>Marasmiineae</taxon>
        <taxon>Mycenaceae</taxon>
        <taxon>Mycena</taxon>
    </lineage>
</organism>
<evidence type="ECO:0000313" key="2">
    <source>
        <dbReference type="Proteomes" id="UP001295794"/>
    </source>
</evidence>
<accession>A0AAD2H1G6</accession>
<dbReference type="AlphaFoldDB" id="A0AAD2H1G6"/>
<name>A0AAD2H1G6_9AGAR</name>
<protein>
    <submittedName>
        <fullName evidence="1">Uncharacterized protein</fullName>
    </submittedName>
</protein>
<dbReference type="EMBL" id="CAVNYO010000109">
    <property type="protein sequence ID" value="CAK5266419.1"/>
    <property type="molecule type" value="Genomic_DNA"/>
</dbReference>
<proteinExistence type="predicted"/>
<evidence type="ECO:0000313" key="1">
    <source>
        <dbReference type="EMBL" id="CAK5266419.1"/>
    </source>
</evidence>
<keyword evidence="2" id="KW-1185">Reference proteome</keyword>
<sequence length="90" mass="10670">MLLRLITYQVHAQLQFNQQLKGKLGRTTRFLRLSKFDPFFILSSMISSYLGTDYLITDHRHLTVRARGLGIILIDPRLHNICSRRFYYNP</sequence>